<dbReference type="GO" id="GO:0006313">
    <property type="term" value="P:DNA transposition"/>
    <property type="evidence" value="ECO:0007669"/>
    <property type="project" value="InterPro"/>
</dbReference>
<keyword evidence="4" id="KW-1185">Reference proteome</keyword>
<dbReference type="Proteomes" id="UP000076852">
    <property type="component" value="Chromosome 2"/>
</dbReference>
<dbReference type="InterPro" id="IPR025668">
    <property type="entry name" value="Tnp_DDE_dom"/>
</dbReference>
<dbReference type="NCBIfam" id="NF033578">
    <property type="entry name" value="transpos_IS5_1"/>
    <property type="match status" value="1"/>
</dbReference>
<evidence type="ECO:0000313" key="4">
    <source>
        <dbReference type="Proteomes" id="UP000076852"/>
    </source>
</evidence>
<accession>A0A160FVC2</accession>
<dbReference type="AlphaFoldDB" id="A0A160FVC2"/>
<sequence length="498" mass="56517">MSTPDFFRSRLDAMIDLRHPLAVLATKVSWASIETTLAPLFERRSRDGRVSEAVDLFGSNSLEFAGGISAAGRPRLPMRLMVGLLYLKHAYNESDETVCERWAQDVYFQFFCGEEYFQPRLPCDPTNLVRFRQALGEAGVEELLAATIAAAVQMKAVTPVEFERVIVDTTVQEKAIAYPTDSRLLEVARARLVQLAQRAGLGLKQTYEREGKRLRRRAGGYAHAKQFRRLRRVLKRQRTVLGRLLRDIERKLSGASDERQAQLRVWLERAWRICHQRPKDKNKLYALHAPEVECIGKGKARQPYEFGVKVSLAITEKQGLIVGARAFPGNPYDGHTLAEQLEQSSILLQDLPGTPQPKTVLVDLGFRGVDVEVSSVHLIHRGKHKTLTSTQRRWLKRRQAIEPIIGHVKHDHGMRRCWLKGQTGDALHAVLCATGYNLRWLLRAIVRLGLGPIFFVLAWLHSIADVLSHPLLAHRERFRRANRPAPTKYPIGVVRQAN</sequence>
<proteinExistence type="predicted"/>
<evidence type="ECO:0000259" key="2">
    <source>
        <dbReference type="Pfam" id="PF13751"/>
    </source>
</evidence>
<dbReference type="RefSeq" id="WP_063500276.1">
    <property type="nucleotide sequence ID" value="NZ_CP014579.1"/>
</dbReference>
<dbReference type="Pfam" id="PF13751">
    <property type="entry name" value="DDE_Tnp_1_6"/>
    <property type="match status" value="1"/>
</dbReference>
<dbReference type="PANTHER" id="PTHR33803">
    <property type="entry name" value="IS1478 TRANSPOSASE"/>
    <property type="match status" value="1"/>
</dbReference>
<dbReference type="Pfam" id="PF05598">
    <property type="entry name" value="DUF772"/>
    <property type="match status" value="1"/>
</dbReference>
<name>A0A160FVC2_9BURK</name>
<dbReference type="EMBL" id="CP014579">
    <property type="protein sequence ID" value="ANB77074.1"/>
    <property type="molecule type" value="Genomic_DNA"/>
</dbReference>
<protein>
    <submittedName>
        <fullName evidence="3">Transposase</fullName>
    </submittedName>
</protein>
<dbReference type="InterPro" id="IPR008490">
    <property type="entry name" value="Transposase_InsH_N"/>
</dbReference>
<dbReference type="KEGG" id="buz:AYM40_33720"/>
<feature type="domain" description="Transposase InsH N-terminal" evidence="1">
    <location>
        <begin position="62"/>
        <end position="133"/>
    </location>
</feature>
<dbReference type="InterPro" id="IPR047710">
    <property type="entry name" value="Transpos_IS5-like"/>
</dbReference>
<feature type="domain" description="Transposase DDE" evidence="2">
    <location>
        <begin position="384"/>
        <end position="441"/>
    </location>
</feature>
<dbReference type="STRING" id="1804984.AYM40_33720"/>
<dbReference type="GO" id="GO:0003677">
    <property type="term" value="F:DNA binding"/>
    <property type="evidence" value="ECO:0007669"/>
    <property type="project" value="InterPro"/>
</dbReference>
<organism evidence="3 4">
    <name type="scientific">Paraburkholderia phytofirmans OLGA172</name>
    <dbReference type="NCBI Taxonomy" id="1417228"/>
    <lineage>
        <taxon>Bacteria</taxon>
        <taxon>Pseudomonadati</taxon>
        <taxon>Pseudomonadota</taxon>
        <taxon>Betaproteobacteria</taxon>
        <taxon>Burkholderiales</taxon>
        <taxon>Burkholderiaceae</taxon>
        <taxon>Paraburkholderia</taxon>
    </lineage>
</organism>
<dbReference type="PANTHER" id="PTHR33803:SF3">
    <property type="entry name" value="BLL1974 PROTEIN"/>
    <property type="match status" value="1"/>
</dbReference>
<evidence type="ECO:0000259" key="1">
    <source>
        <dbReference type="Pfam" id="PF05598"/>
    </source>
</evidence>
<reference evidence="3 4" key="1">
    <citation type="journal article" date="2016" name="Gene">
        <title>PacBio SMRT assembly of a complex multi-replicon genome reveals chlorocatechol degradative operon in a region of genome plasticity.</title>
        <authorList>
            <person name="Ricker N."/>
            <person name="Shen S.Y."/>
            <person name="Goordial J."/>
            <person name="Jin S."/>
            <person name="Fulthorpe R.R."/>
        </authorList>
    </citation>
    <scope>NUCLEOTIDE SEQUENCE [LARGE SCALE GENOMIC DNA]</scope>
    <source>
        <strain evidence="3 4">OLGA172</strain>
    </source>
</reference>
<gene>
    <name evidence="3" type="ORF">AYM40_33720</name>
</gene>
<evidence type="ECO:0000313" key="3">
    <source>
        <dbReference type="EMBL" id="ANB77074.1"/>
    </source>
</evidence>
<dbReference type="GO" id="GO:0004803">
    <property type="term" value="F:transposase activity"/>
    <property type="evidence" value="ECO:0007669"/>
    <property type="project" value="InterPro"/>
</dbReference>